<keyword evidence="7 14" id="KW-0479">Metal-binding</keyword>
<feature type="binding site" evidence="17">
    <location>
        <position position="109"/>
    </location>
    <ligand>
        <name>Zn(2+)</name>
        <dbReference type="ChEBI" id="CHEBI:29105"/>
        <note>catalytic</note>
    </ligand>
</feature>
<dbReference type="InterPro" id="IPR050765">
    <property type="entry name" value="Riboflavin_Biosynth_HTPR"/>
</dbReference>
<feature type="domain" description="CMP/dCMP-type deaminase" evidence="18">
    <location>
        <begin position="33"/>
        <end position="156"/>
    </location>
</feature>
<comment type="caution">
    <text evidence="19">The sequence shown here is derived from an EMBL/GenBank/DDBJ whole genome shotgun (WGS) entry which is preliminary data.</text>
</comment>
<dbReference type="InterPro" id="IPR002125">
    <property type="entry name" value="CMP_dCMP_dom"/>
</dbReference>
<dbReference type="GO" id="GO:0008835">
    <property type="term" value="F:diaminohydroxyphosphoribosylaminopyrimidine deaminase activity"/>
    <property type="evidence" value="ECO:0007669"/>
    <property type="project" value="UniProtKB-EC"/>
</dbReference>
<keyword evidence="20" id="KW-1185">Reference proteome</keyword>
<comment type="function">
    <text evidence="1 14">Converts 2,5-diamino-6-(ribosylamino)-4(3h)-pyrimidinone 5'-phosphate into 5-amino-6-(ribosylamino)-2,4(1h,3h)-pyrimidinedione 5'-phosphate.</text>
</comment>
<keyword evidence="8 14" id="KW-0862">Zinc</keyword>
<evidence type="ECO:0000259" key="18">
    <source>
        <dbReference type="PROSITE" id="PS51747"/>
    </source>
</evidence>
<name>A0A316ACB1_9ACTN</name>
<dbReference type="EC" id="3.5.4.26" evidence="14"/>
<proteinExistence type="inferred from homology"/>
<feature type="active site" description="Proton donor" evidence="15">
    <location>
        <position position="83"/>
    </location>
</feature>
<feature type="binding site" evidence="16">
    <location>
        <position position="200"/>
    </location>
    <ligand>
        <name>substrate</name>
    </ligand>
</feature>
<evidence type="ECO:0000256" key="11">
    <source>
        <dbReference type="ARBA" id="ARBA00023268"/>
    </source>
</evidence>
<evidence type="ECO:0000313" key="20">
    <source>
        <dbReference type="Proteomes" id="UP000245469"/>
    </source>
</evidence>
<keyword evidence="14" id="KW-0378">Hydrolase</keyword>
<dbReference type="SUPFAM" id="SSF53597">
    <property type="entry name" value="Dihydrofolate reductase-like"/>
    <property type="match status" value="1"/>
</dbReference>
<dbReference type="AlphaFoldDB" id="A0A316ACB1"/>
<organism evidence="19 20">
    <name type="scientific">Quadrisphaera granulorum</name>
    <dbReference type="NCBI Taxonomy" id="317664"/>
    <lineage>
        <taxon>Bacteria</taxon>
        <taxon>Bacillati</taxon>
        <taxon>Actinomycetota</taxon>
        <taxon>Actinomycetes</taxon>
        <taxon>Kineosporiales</taxon>
        <taxon>Kineosporiaceae</taxon>
        <taxon>Quadrisphaera</taxon>
    </lineage>
</organism>
<evidence type="ECO:0000256" key="12">
    <source>
        <dbReference type="ARBA" id="ARBA00049861"/>
    </source>
</evidence>
<comment type="cofactor">
    <cofactor evidence="14 17">
        <name>Zn(2+)</name>
        <dbReference type="ChEBI" id="CHEBI:29105"/>
    </cofactor>
    <text evidence="14 17">Binds 1 zinc ion.</text>
</comment>
<dbReference type="InterPro" id="IPR024072">
    <property type="entry name" value="DHFR-like_dom_sf"/>
</dbReference>
<comment type="similarity">
    <text evidence="4 14">In the N-terminal section; belongs to the cytidine and deoxycytidylate deaminase family.</text>
</comment>
<feature type="binding site" evidence="16">
    <location>
        <position position="186"/>
    </location>
    <ligand>
        <name>NADP(+)</name>
        <dbReference type="ChEBI" id="CHEBI:58349"/>
    </ligand>
</feature>
<dbReference type="InterPro" id="IPR016192">
    <property type="entry name" value="APOBEC/CMP_deaminase_Zn-bd"/>
</dbReference>
<sequence length="402" mass="41836">MRKGTGMAGHQSGTALHSDIHRAVDNAVDSRAVAPADALTRALELARRGPLTENPQVGCVIVGAGGELLGEGWHRGAGTAHAEVAAIADAASRGSDLRGATAVVTLEPCRHTGRTGPCTRALLDAGVARVVVGTPDPTPTAGGGAAELRAAGVDVVVLDDPRPRELVRPWARAHRHHRPTVTWKYAATLDGYSAAADGSSRWITGPVARADVHARRAQHDAVLVGTGTALADDPALTVRDADGVPLPQQPLRVVVGLRDLPAGARLLDGSAETVHLRTRDPREALAALWERGVRSVWLEGGPQLAAAFWRAGLVDDVVAHLAPALLGSGRSALGDLGATSIDDALRLELVDAHVLGGDVVVLARPTPPRDDQGSSARPGVHNFLDRRAGVEITQQSDQQQEA</sequence>
<dbReference type="PIRSF" id="PIRSF006769">
    <property type="entry name" value="RibD"/>
    <property type="match status" value="1"/>
</dbReference>
<evidence type="ECO:0000256" key="10">
    <source>
        <dbReference type="ARBA" id="ARBA00023002"/>
    </source>
</evidence>
<feature type="binding site" evidence="16">
    <location>
        <position position="228"/>
    </location>
    <ligand>
        <name>NADP(+)</name>
        <dbReference type="ChEBI" id="CHEBI:58349"/>
    </ligand>
</feature>
<comment type="catalytic activity">
    <reaction evidence="12 14">
        <text>5-amino-6-(5-phospho-D-ribitylamino)uracil + NADP(+) = 5-amino-6-(5-phospho-D-ribosylamino)uracil + NADPH + H(+)</text>
        <dbReference type="Rhea" id="RHEA:17845"/>
        <dbReference type="ChEBI" id="CHEBI:15378"/>
        <dbReference type="ChEBI" id="CHEBI:57783"/>
        <dbReference type="ChEBI" id="CHEBI:58349"/>
        <dbReference type="ChEBI" id="CHEBI:58421"/>
        <dbReference type="ChEBI" id="CHEBI:58453"/>
        <dbReference type="EC" id="1.1.1.193"/>
    </reaction>
</comment>
<dbReference type="GO" id="GO:0009231">
    <property type="term" value="P:riboflavin biosynthetic process"/>
    <property type="evidence" value="ECO:0007669"/>
    <property type="project" value="UniProtKB-UniPathway"/>
</dbReference>
<dbReference type="Proteomes" id="UP000245469">
    <property type="component" value="Unassembled WGS sequence"/>
</dbReference>
<dbReference type="InterPro" id="IPR004794">
    <property type="entry name" value="Eubact_RibD"/>
</dbReference>
<accession>A0A316ACB1</accession>
<dbReference type="NCBIfam" id="TIGR00326">
    <property type="entry name" value="eubact_ribD"/>
    <property type="match status" value="1"/>
</dbReference>
<dbReference type="PROSITE" id="PS00903">
    <property type="entry name" value="CYT_DCMP_DEAMINASES_1"/>
    <property type="match status" value="1"/>
</dbReference>
<feature type="binding site" evidence="16">
    <location>
        <begin position="301"/>
        <end position="307"/>
    </location>
    <ligand>
        <name>NADP(+)</name>
        <dbReference type="ChEBI" id="CHEBI:58349"/>
    </ligand>
</feature>
<evidence type="ECO:0000256" key="3">
    <source>
        <dbReference type="ARBA" id="ARBA00004910"/>
    </source>
</evidence>
<evidence type="ECO:0000256" key="7">
    <source>
        <dbReference type="ARBA" id="ARBA00022723"/>
    </source>
</evidence>
<feature type="binding site" evidence="16">
    <location>
        <position position="299"/>
    </location>
    <ligand>
        <name>substrate</name>
    </ligand>
</feature>
<dbReference type="SUPFAM" id="SSF53927">
    <property type="entry name" value="Cytidine deaminase-like"/>
    <property type="match status" value="1"/>
</dbReference>
<feature type="binding site" evidence="16">
    <location>
        <position position="236"/>
    </location>
    <ligand>
        <name>substrate</name>
    </ligand>
</feature>
<feature type="binding site" evidence="16">
    <location>
        <position position="216"/>
    </location>
    <ligand>
        <name>substrate</name>
    </ligand>
</feature>
<feature type="binding site" evidence="16">
    <location>
        <position position="202"/>
    </location>
    <ligand>
        <name>NADP(+)</name>
        <dbReference type="ChEBI" id="CHEBI:58349"/>
    </ligand>
</feature>
<comment type="catalytic activity">
    <reaction evidence="13 14">
        <text>2,5-diamino-6-hydroxy-4-(5-phosphoribosylamino)-pyrimidine + H2O + H(+) = 5-amino-6-(5-phospho-D-ribosylamino)uracil + NH4(+)</text>
        <dbReference type="Rhea" id="RHEA:21868"/>
        <dbReference type="ChEBI" id="CHEBI:15377"/>
        <dbReference type="ChEBI" id="CHEBI:15378"/>
        <dbReference type="ChEBI" id="CHEBI:28938"/>
        <dbReference type="ChEBI" id="CHEBI:58453"/>
        <dbReference type="ChEBI" id="CHEBI:58614"/>
        <dbReference type="EC" id="3.5.4.26"/>
    </reaction>
</comment>
<reference evidence="19 20" key="1">
    <citation type="submission" date="2018-03" db="EMBL/GenBank/DDBJ databases">
        <title>Genomic Encyclopedia of Archaeal and Bacterial Type Strains, Phase II (KMG-II): from individual species to whole genera.</title>
        <authorList>
            <person name="Goeker M."/>
        </authorList>
    </citation>
    <scope>NUCLEOTIDE SEQUENCE [LARGE SCALE GENOMIC DNA]</scope>
    <source>
        <strain evidence="19 20">DSM 44889</strain>
    </source>
</reference>
<feature type="binding site" evidence="17">
    <location>
        <position position="118"/>
    </location>
    <ligand>
        <name>Zn(2+)</name>
        <dbReference type="ChEBI" id="CHEBI:29105"/>
        <note>catalytic</note>
    </ligand>
</feature>
<evidence type="ECO:0000256" key="4">
    <source>
        <dbReference type="ARBA" id="ARBA00005259"/>
    </source>
</evidence>
<dbReference type="GO" id="GO:0008270">
    <property type="term" value="F:zinc ion binding"/>
    <property type="evidence" value="ECO:0007669"/>
    <property type="project" value="InterPro"/>
</dbReference>
<protein>
    <recommendedName>
        <fullName evidence="14">Riboflavin biosynthesis protein RibD</fullName>
    </recommendedName>
    <domain>
        <recommendedName>
            <fullName evidence="14">Diaminohydroxyphosphoribosylaminopyrimidine deaminase</fullName>
            <shortName evidence="14">DRAP deaminase</shortName>
            <ecNumber evidence="14">3.5.4.26</ecNumber>
        </recommendedName>
        <alternativeName>
            <fullName evidence="14">Riboflavin-specific deaminase</fullName>
        </alternativeName>
    </domain>
    <domain>
        <recommendedName>
            <fullName evidence="14">5-amino-6-(5-phosphoribosylamino)uracil reductase</fullName>
            <ecNumber evidence="14">1.1.1.193</ecNumber>
        </recommendedName>
        <alternativeName>
            <fullName evidence="14">HTP reductase</fullName>
        </alternativeName>
    </domain>
</protein>
<evidence type="ECO:0000256" key="8">
    <source>
        <dbReference type="ARBA" id="ARBA00022833"/>
    </source>
</evidence>
<dbReference type="EC" id="1.1.1.193" evidence="14"/>
<dbReference type="EMBL" id="QGDQ01000003">
    <property type="protein sequence ID" value="PWJ55353.1"/>
    <property type="molecule type" value="Genomic_DNA"/>
</dbReference>
<dbReference type="PANTHER" id="PTHR38011:SF7">
    <property type="entry name" value="2,5-DIAMINO-6-RIBOSYLAMINO-4(3H)-PYRIMIDINONE 5'-PHOSPHATE REDUCTASE"/>
    <property type="match status" value="1"/>
</dbReference>
<keyword evidence="6 14" id="KW-0686">Riboflavin biosynthesis</keyword>
<evidence type="ECO:0000313" key="19">
    <source>
        <dbReference type="EMBL" id="PWJ55353.1"/>
    </source>
</evidence>
<evidence type="ECO:0000256" key="14">
    <source>
        <dbReference type="PIRNR" id="PIRNR006769"/>
    </source>
</evidence>
<evidence type="ECO:0000256" key="16">
    <source>
        <dbReference type="PIRSR" id="PIRSR006769-2"/>
    </source>
</evidence>
<feature type="binding site" evidence="16">
    <location>
        <position position="232"/>
    </location>
    <ligand>
        <name>NADP(+)</name>
        <dbReference type="ChEBI" id="CHEBI:58349"/>
    </ligand>
</feature>
<evidence type="ECO:0000256" key="15">
    <source>
        <dbReference type="PIRSR" id="PIRSR006769-1"/>
    </source>
</evidence>
<keyword evidence="9 14" id="KW-0521">NADP</keyword>
<dbReference type="InterPro" id="IPR016193">
    <property type="entry name" value="Cytidine_deaminase-like"/>
</dbReference>
<comment type="similarity">
    <text evidence="5 14">In the C-terminal section; belongs to the HTP reductase family.</text>
</comment>
<dbReference type="Gene3D" id="3.40.140.10">
    <property type="entry name" value="Cytidine Deaminase, domain 2"/>
    <property type="match status" value="1"/>
</dbReference>
<evidence type="ECO:0000256" key="5">
    <source>
        <dbReference type="ARBA" id="ARBA00007417"/>
    </source>
</evidence>
<dbReference type="GO" id="GO:0008703">
    <property type="term" value="F:5-amino-6-(5-phosphoribosylamino)uracil reductase activity"/>
    <property type="evidence" value="ECO:0007669"/>
    <property type="project" value="UniProtKB-EC"/>
</dbReference>
<evidence type="ECO:0000256" key="6">
    <source>
        <dbReference type="ARBA" id="ARBA00022619"/>
    </source>
</evidence>
<keyword evidence="10 14" id="KW-0560">Oxidoreductase</keyword>
<dbReference type="InterPro" id="IPR002734">
    <property type="entry name" value="RibDG_C"/>
</dbReference>
<dbReference type="Gene3D" id="3.40.430.10">
    <property type="entry name" value="Dihydrofolate Reductase, subunit A"/>
    <property type="match status" value="2"/>
</dbReference>
<evidence type="ECO:0000256" key="9">
    <source>
        <dbReference type="ARBA" id="ARBA00022857"/>
    </source>
</evidence>
<dbReference type="PANTHER" id="PTHR38011">
    <property type="entry name" value="DIHYDROFOLATE REDUCTASE FAMILY PROTEIN (AFU_ORTHOLOGUE AFUA_8G06820)"/>
    <property type="match status" value="1"/>
</dbReference>
<comment type="pathway">
    <text evidence="3 14">Cofactor biosynthesis; riboflavin biosynthesis; 5-amino-6-(D-ribitylamino)uracil from GTP: step 3/4.</text>
</comment>
<evidence type="ECO:0000256" key="2">
    <source>
        <dbReference type="ARBA" id="ARBA00004882"/>
    </source>
</evidence>
<dbReference type="UniPathway" id="UPA00275">
    <property type="reaction ID" value="UER00401"/>
</dbReference>
<feature type="binding site" evidence="17">
    <location>
        <position position="81"/>
    </location>
    <ligand>
        <name>Zn(2+)</name>
        <dbReference type="ChEBI" id="CHEBI:29105"/>
        <note>catalytic</note>
    </ligand>
</feature>
<dbReference type="Pfam" id="PF01872">
    <property type="entry name" value="RibD_C"/>
    <property type="match status" value="1"/>
</dbReference>
<evidence type="ECO:0000256" key="13">
    <source>
        <dbReference type="ARBA" id="ARBA00049886"/>
    </source>
</evidence>
<gene>
    <name evidence="19" type="ORF">BXY45_10323</name>
</gene>
<keyword evidence="11" id="KW-0511">Multifunctional enzyme</keyword>
<dbReference type="Pfam" id="PF00383">
    <property type="entry name" value="dCMP_cyt_deam_1"/>
    <property type="match status" value="1"/>
</dbReference>
<evidence type="ECO:0000256" key="1">
    <source>
        <dbReference type="ARBA" id="ARBA00002151"/>
    </source>
</evidence>
<evidence type="ECO:0000256" key="17">
    <source>
        <dbReference type="PIRSR" id="PIRSR006769-3"/>
    </source>
</evidence>
<comment type="pathway">
    <text evidence="2 14">Cofactor biosynthesis; riboflavin biosynthesis; 5-amino-6-(D-ribitylamino)uracil from GTP: step 2/4.</text>
</comment>
<feature type="binding site" evidence="16">
    <location>
        <position position="239"/>
    </location>
    <ligand>
        <name>substrate</name>
    </ligand>
</feature>
<dbReference type="PROSITE" id="PS51747">
    <property type="entry name" value="CYT_DCMP_DEAMINASES_2"/>
    <property type="match status" value="1"/>
</dbReference>